<evidence type="ECO:0000313" key="3">
    <source>
        <dbReference type="Proteomes" id="UP001529510"/>
    </source>
</evidence>
<dbReference type="AlphaFoldDB" id="A0ABD0QCT5"/>
<feature type="non-terminal residue" evidence="2">
    <location>
        <position position="1"/>
    </location>
</feature>
<keyword evidence="3" id="KW-1185">Reference proteome</keyword>
<dbReference type="EMBL" id="JAMKFB020000009">
    <property type="protein sequence ID" value="KAL0183984.1"/>
    <property type="molecule type" value="Genomic_DNA"/>
</dbReference>
<gene>
    <name evidence="2" type="ORF">M9458_019680</name>
</gene>
<evidence type="ECO:0008006" key="4">
    <source>
        <dbReference type="Google" id="ProtNLM"/>
    </source>
</evidence>
<protein>
    <recommendedName>
        <fullName evidence="4">CD45</fullName>
    </recommendedName>
</protein>
<feature type="compositionally biased region" description="Polar residues" evidence="1">
    <location>
        <begin position="1"/>
        <end position="35"/>
    </location>
</feature>
<evidence type="ECO:0000256" key="1">
    <source>
        <dbReference type="SAM" id="MobiDB-lite"/>
    </source>
</evidence>
<proteinExistence type="predicted"/>
<feature type="compositionally biased region" description="Polar residues" evidence="1">
    <location>
        <begin position="45"/>
        <end position="77"/>
    </location>
</feature>
<evidence type="ECO:0000313" key="2">
    <source>
        <dbReference type="EMBL" id="KAL0183984.1"/>
    </source>
</evidence>
<accession>A0ABD0QCT5</accession>
<feature type="non-terminal residue" evidence="2">
    <location>
        <position position="77"/>
    </location>
</feature>
<comment type="caution">
    <text evidence="2">The sequence shown here is derived from an EMBL/GenBank/DDBJ whole genome shotgun (WGS) entry which is preliminary data.</text>
</comment>
<name>A0ABD0QCT5_CIRMR</name>
<sequence>TGASTPSAPSNSAQPSVTPSNLTPTQPSANPTSIPESLPTHPDSTESSLSPDNGSPPSQPPLNSDESSAAFNTNPGT</sequence>
<reference evidence="2 3" key="1">
    <citation type="submission" date="2024-05" db="EMBL/GenBank/DDBJ databases">
        <title>Genome sequencing and assembly of Indian major carp, Cirrhinus mrigala (Hamilton, 1822).</title>
        <authorList>
            <person name="Mohindra V."/>
            <person name="Chowdhury L.M."/>
            <person name="Lal K."/>
            <person name="Jena J.K."/>
        </authorList>
    </citation>
    <scope>NUCLEOTIDE SEQUENCE [LARGE SCALE GENOMIC DNA]</scope>
    <source>
        <strain evidence="2">CM1030</strain>
        <tissue evidence="2">Blood</tissue>
    </source>
</reference>
<dbReference type="Proteomes" id="UP001529510">
    <property type="component" value="Unassembled WGS sequence"/>
</dbReference>
<organism evidence="2 3">
    <name type="scientific">Cirrhinus mrigala</name>
    <name type="common">Mrigala</name>
    <dbReference type="NCBI Taxonomy" id="683832"/>
    <lineage>
        <taxon>Eukaryota</taxon>
        <taxon>Metazoa</taxon>
        <taxon>Chordata</taxon>
        <taxon>Craniata</taxon>
        <taxon>Vertebrata</taxon>
        <taxon>Euteleostomi</taxon>
        <taxon>Actinopterygii</taxon>
        <taxon>Neopterygii</taxon>
        <taxon>Teleostei</taxon>
        <taxon>Ostariophysi</taxon>
        <taxon>Cypriniformes</taxon>
        <taxon>Cyprinidae</taxon>
        <taxon>Labeoninae</taxon>
        <taxon>Labeonini</taxon>
        <taxon>Cirrhinus</taxon>
    </lineage>
</organism>
<feature type="region of interest" description="Disordered" evidence="1">
    <location>
        <begin position="1"/>
        <end position="77"/>
    </location>
</feature>